<dbReference type="Pfam" id="PF00160">
    <property type="entry name" value="Pro_isomerase"/>
    <property type="match status" value="1"/>
</dbReference>
<keyword evidence="7" id="KW-1185">Reference proteome</keyword>
<evidence type="ECO:0000313" key="6">
    <source>
        <dbReference type="EMBL" id="PEN08358.1"/>
    </source>
</evidence>
<dbReference type="EC" id="5.2.1.8" evidence="1"/>
<feature type="transmembrane region" description="Helical" evidence="4">
    <location>
        <begin position="7"/>
        <end position="27"/>
    </location>
</feature>
<keyword evidence="3 6" id="KW-0413">Isomerase</keyword>
<keyword evidence="4" id="KW-1133">Transmembrane helix</keyword>
<dbReference type="Proteomes" id="UP000221024">
    <property type="component" value="Unassembled WGS sequence"/>
</dbReference>
<evidence type="ECO:0000259" key="5">
    <source>
        <dbReference type="PROSITE" id="PS50072"/>
    </source>
</evidence>
<gene>
    <name evidence="6" type="ORF">CRI93_04380</name>
</gene>
<dbReference type="Gene3D" id="2.40.100.10">
    <property type="entry name" value="Cyclophilin-like"/>
    <property type="match status" value="1"/>
</dbReference>
<evidence type="ECO:0000313" key="7">
    <source>
        <dbReference type="Proteomes" id="UP000221024"/>
    </source>
</evidence>
<protein>
    <recommendedName>
        <fullName evidence="1">peptidylprolyl isomerase</fullName>
        <ecNumber evidence="1">5.2.1.8</ecNumber>
    </recommendedName>
</protein>
<dbReference type="InterPro" id="IPR029000">
    <property type="entry name" value="Cyclophilin-like_dom_sf"/>
</dbReference>
<dbReference type="SUPFAM" id="SSF50891">
    <property type="entry name" value="Cyclophilin-like"/>
    <property type="match status" value="1"/>
</dbReference>
<evidence type="ECO:0000256" key="2">
    <source>
        <dbReference type="ARBA" id="ARBA00023110"/>
    </source>
</evidence>
<dbReference type="PANTHER" id="PTHR43246">
    <property type="entry name" value="PEPTIDYL-PROLYL CIS-TRANS ISOMERASE CYP38, CHLOROPLASTIC"/>
    <property type="match status" value="1"/>
</dbReference>
<dbReference type="InterPro" id="IPR002130">
    <property type="entry name" value="Cyclophilin-type_PPIase_dom"/>
</dbReference>
<dbReference type="InterPro" id="IPR044665">
    <property type="entry name" value="E_coli_cyclophilin_A-like"/>
</dbReference>
<accession>A0A2H3P730</accession>
<reference evidence="6 7" key="1">
    <citation type="submission" date="2017-10" db="EMBL/GenBank/DDBJ databases">
        <title>Draft genome of Longimonas halophila.</title>
        <authorList>
            <person name="Goh K.M."/>
            <person name="Shamsir M.S."/>
            <person name="Lim S.W."/>
        </authorList>
    </citation>
    <scope>NUCLEOTIDE SEQUENCE [LARGE SCALE GENOMIC DNA]</scope>
    <source>
        <strain evidence="6 7">KCTC 42399</strain>
    </source>
</reference>
<evidence type="ECO:0000256" key="1">
    <source>
        <dbReference type="ARBA" id="ARBA00013194"/>
    </source>
</evidence>
<comment type="caution">
    <text evidence="6">The sequence shown here is derived from an EMBL/GenBank/DDBJ whole genome shotgun (WGS) entry which is preliminary data.</text>
</comment>
<keyword evidence="4" id="KW-0812">Transmembrane</keyword>
<dbReference type="EMBL" id="PDEP01000003">
    <property type="protein sequence ID" value="PEN08358.1"/>
    <property type="molecule type" value="Genomic_DNA"/>
</dbReference>
<dbReference type="GO" id="GO:0003755">
    <property type="term" value="F:peptidyl-prolyl cis-trans isomerase activity"/>
    <property type="evidence" value="ECO:0007669"/>
    <property type="project" value="UniProtKB-KW"/>
</dbReference>
<sequence length="219" mass="24015">MIRVPQYIVGVVPVAALLAVLGMQHIAPPPQAVPCPPEDTPAAPDSFTVALETTTGPVRLRLYRDWSPHGVDRLHCLVRHDHFTDLPVFRVVEGFVAQFGLTGDPATDSLWAEAGIPDEPVRASNKRGTIAFARDSVDTRSAQLFINLADNARLDTTTYNGVTGFPPLGRVTRGMEAVDAWHSGYGEDISQDSIRVKGRTYLARNYPDLDVIETARIMR</sequence>
<evidence type="ECO:0000256" key="3">
    <source>
        <dbReference type="ARBA" id="ARBA00023235"/>
    </source>
</evidence>
<name>A0A2H3P730_9BACT</name>
<evidence type="ECO:0000256" key="4">
    <source>
        <dbReference type="SAM" id="Phobius"/>
    </source>
</evidence>
<dbReference type="PROSITE" id="PS50072">
    <property type="entry name" value="CSA_PPIASE_2"/>
    <property type="match status" value="1"/>
</dbReference>
<proteinExistence type="predicted"/>
<keyword evidence="2" id="KW-0697">Rotamase</keyword>
<dbReference type="AlphaFoldDB" id="A0A2H3P730"/>
<keyword evidence="4" id="KW-0472">Membrane</keyword>
<dbReference type="OrthoDB" id="9807797at2"/>
<feature type="domain" description="PPIase cyclophilin-type" evidence="5">
    <location>
        <begin position="52"/>
        <end position="180"/>
    </location>
</feature>
<organism evidence="6 7">
    <name type="scientific">Longimonas halophila</name>
    <dbReference type="NCBI Taxonomy" id="1469170"/>
    <lineage>
        <taxon>Bacteria</taxon>
        <taxon>Pseudomonadati</taxon>
        <taxon>Rhodothermota</taxon>
        <taxon>Rhodothermia</taxon>
        <taxon>Rhodothermales</taxon>
        <taxon>Salisaetaceae</taxon>
        <taxon>Longimonas</taxon>
    </lineage>
</organism>